<feature type="compositionally biased region" description="Polar residues" evidence="1">
    <location>
        <begin position="649"/>
        <end position="658"/>
    </location>
</feature>
<feature type="compositionally biased region" description="Polar residues" evidence="1">
    <location>
        <begin position="44"/>
        <end position="54"/>
    </location>
</feature>
<proteinExistence type="predicted"/>
<evidence type="ECO:0000313" key="3">
    <source>
        <dbReference type="Proteomes" id="UP001211907"/>
    </source>
</evidence>
<protein>
    <submittedName>
        <fullName evidence="2">Uncharacterized protein</fullName>
    </submittedName>
</protein>
<evidence type="ECO:0000313" key="2">
    <source>
        <dbReference type="EMBL" id="KAJ3135205.1"/>
    </source>
</evidence>
<feature type="region of interest" description="Disordered" evidence="1">
    <location>
        <begin position="39"/>
        <end position="64"/>
    </location>
</feature>
<feature type="compositionally biased region" description="Polar residues" evidence="1">
    <location>
        <begin position="399"/>
        <end position="412"/>
    </location>
</feature>
<accession>A0AAD5XJW7</accession>
<feature type="region of interest" description="Disordered" evidence="1">
    <location>
        <begin position="533"/>
        <end position="570"/>
    </location>
</feature>
<feature type="region of interest" description="Disordered" evidence="1">
    <location>
        <begin position="343"/>
        <end position="375"/>
    </location>
</feature>
<feature type="region of interest" description="Disordered" evidence="1">
    <location>
        <begin position="635"/>
        <end position="665"/>
    </location>
</feature>
<dbReference type="EMBL" id="JADGJH010000171">
    <property type="protein sequence ID" value="KAJ3135205.1"/>
    <property type="molecule type" value="Genomic_DNA"/>
</dbReference>
<feature type="region of interest" description="Disordered" evidence="1">
    <location>
        <begin position="398"/>
        <end position="420"/>
    </location>
</feature>
<keyword evidence="3" id="KW-1185">Reference proteome</keyword>
<gene>
    <name evidence="2" type="ORF">HK100_002976</name>
</gene>
<name>A0AAD5XJW7_9FUNG</name>
<comment type="caution">
    <text evidence="2">The sequence shown here is derived from an EMBL/GenBank/DDBJ whole genome shotgun (WGS) entry which is preliminary data.</text>
</comment>
<feature type="compositionally biased region" description="Low complexity" evidence="1">
    <location>
        <begin position="357"/>
        <end position="375"/>
    </location>
</feature>
<dbReference type="Proteomes" id="UP001211907">
    <property type="component" value="Unassembled WGS sequence"/>
</dbReference>
<sequence>MTPKTLSGMLMNRSLSIRSTTSSRNYDDALERRTSINKKVSDSIGAQHSMASEKTTSKDNNAESNMSLKFDSMSINDSISFGGRKLSIAKPQVSIGIRWQGDGYLVKINRRVFTGGETLQLTFKLSSQNLPALSNGNNVPDPNSINETPQKFSKLAKIMSNIKKSKNAFVRKPPTRKSTLTIEDSLVYPLDQTQSTEQFPNQYDQNLWTLKVYIEETQTVRAPEDSGDVALVNEAYKVHVDSYVANQLSALDSPTESTAQSFSTAAAELSTYLNDDQETALPISNPANLVRTAKGSQKLLCLVHTESFEGEFESEQVVNVELPPIFGVEDFNTLVEAENSGKLPFETPNIADNENVSEFSNSRSQSRSPSVSSMSFRMSAGSPVSSFNSDSSSLRPSIVASSQIQPTELANTKSSSNKLSLLRSSQNVYTNRNEDLKKLKTDGNLNVFAMHPSCNHPAITISHEIVVVLSPAVSTENTRTAPVHVAVDTLAVPPNTHEAPHEHRPDHHHVFDAAKKIGRRMSMATIKNIFSHTSQINDNNNHADDTLPRRPPSPPDEFKTPAQNTLESTPPVLDFVGHRLDSRFSQTSLTPTISISDVDAADGNDSVSDVEAVVIELPDPKPRFSAKLPPIMSLRSGNAKSGLRKEWSSDGSISPSQTKVKKERHNGIAAADVTLSAPELSTAVIEEDLENDLQIIVLRHRVTVSALSLAKCRAIVIEKPHLAGDAMFGVPLGFIEDGTGFDIMSRRGSDAGYSVTSADSKVSWRNLE</sequence>
<organism evidence="2 3">
    <name type="scientific">Physocladia obscura</name>
    <dbReference type="NCBI Taxonomy" id="109957"/>
    <lineage>
        <taxon>Eukaryota</taxon>
        <taxon>Fungi</taxon>
        <taxon>Fungi incertae sedis</taxon>
        <taxon>Chytridiomycota</taxon>
        <taxon>Chytridiomycota incertae sedis</taxon>
        <taxon>Chytridiomycetes</taxon>
        <taxon>Chytridiales</taxon>
        <taxon>Chytriomycetaceae</taxon>
        <taxon>Physocladia</taxon>
    </lineage>
</organism>
<evidence type="ECO:0000256" key="1">
    <source>
        <dbReference type="SAM" id="MobiDB-lite"/>
    </source>
</evidence>
<reference evidence="2" key="1">
    <citation type="submission" date="2020-05" db="EMBL/GenBank/DDBJ databases">
        <title>Phylogenomic resolution of chytrid fungi.</title>
        <authorList>
            <person name="Stajich J.E."/>
            <person name="Amses K."/>
            <person name="Simmons R."/>
            <person name="Seto K."/>
            <person name="Myers J."/>
            <person name="Bonds A."/>
            <person name="Quandt C.A."/>
            <person name="Barry K."/>
            <person name="Liu P."/>
            <person name="Grigoriev I."/>
            <person name="Longcore J.E."/>
            <person name="James T.Y."/>
        </authorList>
    </citation>
    <scope>NUCLEOTIDE SEQUENCE</scope>
    <source>
        <strain evidence="2">JEL0513</strain>
    </source>
</reference>
<dbReference type="AlphaFoldDB" id="A0AAD5XJW7"/>